<name>W7ID39_9PSEU</name>
<dbReference type="STRING" id="909613.UO65_5942"/>
<evidence type="ECO:0000259" key="1">
    <source>
        <dbReference type="PROSITE" id="PS51459"/>
    </source>
</evidence>
<comment type="caution">
    <text evidence="2">The sequence shown here is derived from an EMBL/GenBank/DDBJ whole genome shotgun (WGS) entry which is preliminary data.</text>
</comment>
<sequence length="207" mass="22572">MTDHLAVWLTTRQAVPWHEVPDPGPGPLIPVRDGPLHDIDTHDHARSPRRAAGLRTALTLLRADASAGRDLSMDLLAGWQRHVLAEPAPLRTGPAFAKNGHERYDWHVDLRDRLDVFLAEAADGPPLPARAARAYLDVCFHHPFADGNARAAFLALTFILARAGITLDHVGPIRRVARFADDPTGALAFAQLIATLITAARSRTPAR</sequence>
<dbReference type="PATRIC" id="fig|909613.9.peg.5943"/>
<dbReference type="PROSITE" id="PS51459">
    <property type="entry name" value="FIDO"/>
    <property type="match status" value="1"/>
</dbReference>
<dbReference type="Proteomes" id="UP000019277">
    <property type="component" value="Unassembled WGS sequence"/>
</dbReference>
<dbReference type="InterPro" id="IPR036597">
    <property type="entry name" value="Fido-like_dom_sf"/>
</dbReference>
<dbReference type="SUPFAM" id="SSF140931">
    <property type="entry name" value="Fic-like"/>
    <property type="match status" value="1"/>
</dbReference>
<gene>
    <name evidence="2" type="ORF">UO65_5942</name>
</gene>
<organism evidence="2 3">
    <name type="scientific">Actinokineospora spheciospongiae</name>
    <dbReference type="NCBI Taxonomy" id="909613"/>
    <lineage>
        <taxon>Bacteria</taxon>
        <taxon>Bacillati</taxon>
        <taxon>Actinomycetota</taxon>
        <taxon>Actinomycetes</taxon>
        <taxon>Pseudonocardiales</taxon>
        <taxon>Pseudonocardiaceae</taxon>
        <taxon>Actinokineospora</taxon>
    </lineage>
</organism>
<reference evidence="2 3" key="1">
    <citation type="journal article" date="2014" name="Genome Announc.">
        <title>Draft Genome Sequence of the Antitrypanosomally Active Sponge-Associated Bacterium Actinokineospora sp. Strain EG49.</title>
        <authorList>
            <person name="Harjes J."/>
            <person name="Ryu T."/>
            <person name="Abdelmohsen U.R."/>
            <person name="Moitinho-Silva L."/>
            <person name="Horn H."/>
            <person name="Ravasi T."/>
            <person name="Hentschel U."/>
        </authorList>
    </citation>
    <scope>NUCLEOTIDE SEQUENCE [LARGE SCALE GENOMIC DNA]</scope>
    <source>
        <strain evidence="2 3">EG49</strain>
    </source>
</reference>
<protein>
    <recommendedName>
        <fullName evidence="1">Fido domain-containing protein</fullName>
    </recommendedName>
</protein>
<dbReference type="RefSeq" id="WP_052021934.1">
    <property type="nucleotide sequence ID" value="NZ_AYXG01000229.1"/>
</dbReference>
<dbReference type="Pfam" id="PF02661">
    <property type="entry name" value="Fic"/>
    <property type="match status" value="1"/>
</dbReference>
<dbReference type="eggNOG" id="COG3177">
    <property type="taxonomic scope" value="Bacteria"/>
</dbReference>
<dbReference type="AlphaFoldDB" id="W7ID39"/>
<proteinExistence type="predicted"/>
<dbReference type="Gene3D" id="1.10.3290.10">
    <property type="entry name" value="Fido-like domain"/>
    <property type="match status" value="1"/>
</dbReference>
<feature type="domain" description="Fido" evidence="1">
    <location>
        <begin position="71"/>
        <end position="198"/>
    </location>
</feature>
<dbReference type="InterPro" id="IPR003812">
    <property type="entry name" value="Fido"/>
</dbReference>
<evidence type="ECO:0000313" key="3">
    <source>
        <dbReference type="Proteomes" id="UP000019277"/>
    </source>
</evidence>
<evidence type="ECO:0000313" key="2">
    <source>
        <dbReference type="EMBL" id="EWC58765.1"/>
    </source>
</evidence>
<dbReference type="EMBL" id="AYXG01000229">
    <property type="protein sequence ID" value="EWC58765.1"/>
    <property type="molecule type" value="Genomic_DNA"/>
</dbReference>
<accession>W7ID39</accession>
<keyword evidence="3" id="KW-1185">Reference proteome</keyword>